<comment type="caution">
    <text evidence="2">The sequence shown here is derived from an EMBL/GenBank/DDBJ whole genome shotgun (WGS) entry which is preliminary data.</text>
</comment>
<feature type="region of interest" description="Disordered" evidence="1">
    <location>
        <begin position="41"/>
        <end position="98"/>
    </location>
</feature>
<dbReference type="Pfam" id="PF13561">
    <property type="entry name" value="adh_short_C2"/>
    <property type="match status" value="1"/>
</dbReference>
<feature type="compositionally biased region" description="Basic residues" evidence="1">
    <location>
        <begin position="46"/>
        <end position="62"/>
    </location>
</feature>
<evidence type="ECO:0000256" key="1">
    <source>
        <dbReference type="SAM" id="MobiDB-lite"/>
    </source>
</evidence>
<dbReference type="Proteomes" id="UP001500683">
    <property type="component" value="Unassembled WGS sequence"/>
</dbReference>
<dbReference type="PANTHER" id="PTHR43544:SF2">
    <property type="entry name" value="OXIDOREDUCTASE"/>
    <property type="match status" value="1"/>
</dbReference>
<dbReference type="SUPFAM" id="SSF51735">
    <property type="entry name" value="NAD(P)-binding Rossmann-fold domains"/>
    <property type="match status" value="1"/>
</dbReference>
<dbReference type="InterPro" id="IPR051468">
    <property type="entry name" value="Fungal_SecMetab_SDRs"/>
</dbReference>
<feature type="compositionally biased region" description="Basic and acidic residues" evidence="1">
    <location>
        <begin position="63"/>
        <end position="76"/>
    </location>
</feature>
<reference evidence="3" key="1">
    <citation type="journal article" date="2019" name="Int. J. Syst. Evol. Microbiol.">
        <title>The Global Catalogue of Microorganisms (GCM) 10K type strain sequencing project: providing services to taxonomists for standard genome sequencing and annotation.</title>
        <authorList>
            <consortium name="The Broad Institute Genomics Platform"/>
            <consortium name="The Broad Institute Genome Sequencing Center for Infectious Disease"/>
            <person name="Wu L."/>
            <person name="Ma J."/>
        </authorList>
    </citation>
    <scope>NUCLEOTIDE SEQUENCE [LARGE SCALE GENOMIC DNA]</scope>
    <source>
        <strain evidence="3">JCM 16702</strain>
    </source>
</reference>
<dbReference type="CDD" id="cd05233">
    <property type="entry name" value="SDR_c"/>
    <property type="match status" value="1"/>
</dbReference>
<dbReference type="EMBL" id="BAAAZG010000044">
    <property type="protein sequence ID" value="GAA4089518.1"/>
    <property type="molecule type" value="Genomic_DNA"/>
</dbReference>
<evidence type="ECO:0000313" key="3">
    <source>
        <dbReference type="Proteomes" id="UP001500683"/>
    </source>
</evidence>
<dbReference type="InterPro" id="IPR036291">
    <property type="entry name" value="NAD(P)-bd_dom_sf"/>
</dbReference>
<sequence>MASTESEPTQADIDTCLRVLEHAASADPDDPRWLHVRRAVGNAYRAGKKARKAARREERRRHDREALAASERHREQNPAPEPAPEAAPGPTLGPARGQAPRRLIGARRCYVCKTPYRQVHPQYHMMCPPCGQENAVRRHARADLRGRRALVTGGRVKIGFHTALKLLRDGAEVLVTTRFPRDAARRFAAVADAHDWLDRLHVHGVDLLDLPAVADLVDLAHRRFDHLDILVNNAAQTIRRPPAYHREVRAAEDRALTGGAARVTVSGAARPALTAGQALEALPDAGWEALFPAGRTDETGQPLDLRDRNSWVLRLEEVPPGEWLEVHVVNAFVPFLLTSRLRGLMEASPHPDRYVVQVSAMEGSFSRPYKSVRHPHTNMAKAALNMMTRTSAADYAASGIYMNSVDTGWVTDERPHPSRTAQRALGFRPPLDVIDGAARVYDPIVRGVRGEPVHGLFLKDYRPVEW</sequence>
<gene>
    <name evidence="2" type="ORF">GCM10022214_57760</name>
</gene>
<dbReference type="PRINTS" id="PR00081">
    <property type="entry name" value="GDHRDH"/>
</dbReference>
<accession>A0ABP7WHZ8</accession>
<protein>
    <submittedName>
        <fullName evidence="2">SDR family oxidoreductase</fullName>
    </submittedName>
</protein>
<dbReference type="RefSeq" id="WP_344953832.1">
    <property type="nucleotide sequence ID" value="NZ_BAAAZG010000044.1"/>
</dbReference>
<dbReference type="PANTHER" id="PTHR43544">
    <property type="entry name" value="SHORT-CHAIN DEHYDROGENASE/REDUCTASE"/>
    <property type="match status" value="1"/>
</dbReference>
<dbReference type="Pfam" id="PF00106">
    <property type="entry name" value="adh_short"/>
    <property type="match status" value="1"/>
</dbReference>
<keyword evidence="3" id="KW-1185">Reference proteome</keyword>
<proteinExistence type="predicted"/>
<organism evidence="2 3">
    <name type="scientific">Actinomadura miaoliensis</name>
    <dbReference type="NCBI Taxonomy" id="430685"/>
    <lineage>
        <taxon>Bacteria</taxon>
        <taxon>Bacillati</taxon>
        <taxon>Actinomycetota</taxon>
        <taxon>Actinomycetes</taxon>
        <taxon>Streptosporangiales</taxon>
        <taxon>Thermomonosporaceae</taxon>
        <taxon>Actinomadura</taxon>
    </lineage>
</organism>
<name>A0ABP7WHZ8_9ACTN</name>
<dbReference type="Gene3D" id="3.40.50.720">
    <property type="entry name" value="NAD(P)-binding Rossmann-like Domain"/>
    <property type="match status" value="1"/>
</dbReference>
<evidence type="ECO:0000313" key="2">
    <source>
        <dbReference type="EMBL" id="GAA4089518.1"/>
    </source>
</evidence>
<dbReference type="InterPro" id="IPR002347">
    <property type="entry name" value="SDR_fam"/>
</dbReference>